<evidence type="ECO:0000313" key="1">
    <source>
        <dbReference type="EMBL" id="WQJ52871.1"/>
    </source>
</evidence>
<dbReference type="EMBL" id="OR769222">
    <property type="protein sequence ID" value="WQJ52871.1"/>
    <property type="molecule type" value="Genomic_DNA"/>
</dbReference>
<sequence length="190" mass="22050">MIKTIIMNNRQKKQLYETIMKSVAKTVKKSLNEFNIFGVEVPSLQQGKISDIDDTDKPVKWNDRQITKDVQAIYDKMKTNIKFKDFMKNNNACEQIEWSYKIDTACTDGHTGRIIINPEYIATVLENAGEPGIQFIILHELMHNYYNNVKHAAEIKTPGDNILSDRKINKDIIFRWNEFKDVIQKIGALI</sequence>
<protein>
    <recommendedName>
        <fullName evidence="3">SprT-like domain-containing protein</fullName>
    </recommendedName>
</protein>
<reference evidence="1 2" key="1">
    <citation type="submission" date="2023-11" db="EMBL/GenBank/DDBJ databases">
        <authorList>
            <person name="Cook R."/>
            <person name="Crisci M."/>
            <person name="Pye H."/>
            <person name="Adriaenssens E."/>
            <person name="Santini J."/>
        </authorList>
    </citation>
    <scope>NUCLEOTIDE SEQUENCE [LARGE SCALE GENOMIC DNA]</scope>
    <source>
        <strain evidence="1">Lak_Megaphage_RVC_JS4_GC31</strain>
    </source>
</reference>
<organism evidence="1 2">
    <name type="scientific">phage Lak_Megaphage_RVC_JS4_GC31</name>
    <dbReference type="NCBI Taxonomy" id="3109228"/>
    <lineage>
        <taxon>Viruses</taxon>
        <taxon>Duplodnaviria</taxon>
        <taxon>Heunggongvirae</taxon>
        <taxon>Uroviricota</taxon>
        <taxon>Caudoviricetes</taxon>
        <taxon>Caudoviricetes code 15 clade</taxon>
    </lineage>
</organism>
<proteinExistence type="predicted"/>
<dbReference type="Proteomes" id="UP001349343">
    <property type="component" value="Segment"/>
</dbReference>
<evidence type="ECO:0000313" key="2">
    <source>
        <dbReference type="Proteomes" id="UP001349343"/>
    </source>
</evidence>
<keyword evidence="2" id="KW-1185">Reference proteome</keyword>
<accession>A0ABZ0Z2G0</accession>
<evidence type="ECO:0008006" key="3">
    <source>
        <dbReference type="Google" id="ProtNLM"/>
    </source>
</evidence>
<name>A0ABZ0Z2G0_9CAUD</name>